<evidence type="ECO:0000256" key="2">
    <source>
        <dbReference type="ARBA" id="ARBA00022980"/>
    </source>
</evidence>
<keyword evidence="4" id="KW-0699">rRNA-binding</keyword>
<sequence>MKLNELKPAKGAKKKRKKIGRGPGSGHGKTATKGHKGQLARSGGGKGPAFEGGQMPLHRRLIKRGFKNPFKVRYEVVNLDTIDKYFNEGETVNPDSLSGKGIIKRSADAIKILSRGEISKPLLVKANKFSRKAIERIMSAGGTAEVI</sequence>
<dbReference type="PANTHER" id="PTHR12934">
    <property type="entry name" value="50S RIBOSOMAL PROTEIN L15"/>
    <property type="match status" value="1"/>
</dbReference>
<dbReference type="InterPro" id="IPR030878">
    <property type="entry name" value="Ribosomal_uL15"/>
</dbReference>
<dbReference type="NCBIfam" id="TIGR01071">
    <property type="entry name" value="rplO_bact"/>
    <property type="match status" value="1"/>
</dbReference>
<feature type="domain" description="Large ribosomal subunit protein uL15/eL18" evidence="7">
    <location>
        <begin position="76"/>
        <end position="145"/>
    </location>
</feature>
<protein>
    <recommendedName>
        <fullName evidence="4">Large ribosomal subunit protein uL15</fullName>
    </recommendedName>
</protein>
<evidence type="ECO:0000256" key="3">
    <source>
        <dbReference type="ARBA" id="ARBA00023274"/>
    </source>
</evidence>
<dbReference type="SUPFAM" id="SSF52080">
    <property type="entry name" value="Ribosomal proteins L15p and L18e"/>
    <property type="match status" value="1"/>
</dbReference>
<comment type="function">
    <text evidence="4">Binds to the 23S rRNA.</text>
</comment>
<name>A0A0H4T9L2_9BACT</name>
<accession>A0A0H4T9L2</accession>
<feature type="region of interest" description="Disordered" evidence="6">
    <location>
        <begin position="1"/>
        <end position="56"/>
    </location>
</feature>
<dbReference type="GO" id="GO:0022625">
    <property type="term" value="C:cytosolic large ribosomal subunit"/>
    <property type="evidence" value="ECO:0007669"/>
    <property type="project" value="TreeGrafter"/>
</dbReference>
<dbReference type="PANTHER" id="PTHR12934:SF11">
    <property type="entry name" value="LARGE RIBOSOMAL SUBUNIT PROTEIN UL15M"/>
    <property type="match status" value="1"/>
</dbReference>
<dbReference type="GO" id="GO:0019843">
    <property type="term" value="F:rRNA binding"/>
    <property type="evidence" value="ECO:0007669"/>
    <property type="project" value="UniProtKB-UniRule"/>
</dbReference>
<comment type="subunit">
    <text evidence="4">Part of the 50S ribosomal subunit.</text>
</comment>
<evidence type="ECO:0000256" key="1">
    <source>
        <dbReference type="ARBA" id="ARBA00007320"/>
    </source>
</evidence>
<dbReference type="InterPro" id="IPR005749">
    <property type="entry name" value="Ribosomal_uL15_bac-type"/>
</dbReference>
<feature type="compositionally biased region" description="Basic residues" evidence="6">
    <location>
        <begin position="10"/>
        <end position="20"/>
    </location>
</feature>
<evidence type="ECO:0000256" key="4">
    <source>
        <dbReference type="HAMAP-Rule" id="MF_01341"/>
    </source>
</evidence>
<dbReference type="InterPro" id="IPR021131">
    <property type="entry name" value="Ribosomal_uL15/eL18"/>
</dbReference>
<dbReference type="InterPro" id="IPR036227">
    <property type="entry name" value="Ribosomal_uL15/eL18_sf"/>
</dbReference>
<evidence type="ECO:0000256" key="6">
    <source>
        <dbReference type="SAM" id="MobiDB-lite"/>
    </source>
</evidence>
<reference evidence="8" key="1">
    <citation type="journal article" date="2015" name="ISME J.">
        <title>Aquifer environment selects for microbial species cohorts in sediment and groundwater.</title>
        <authorList>
            <person name="Hug L.A."/>
            <person name="Thomas B.C."/>
            <person name="Brown C.T."/>
            <person name="Frischkorn K.R."/>
            <person name="Williams K.H."/>
            <person name="Tringe S.G."/>
            <person name="Banfield J.F."/>
        </authorList>
    </citation>
    <scope>NUCLEOTIDE SEQUENCE</scope>
</reference>
<evidence type="ECO:0000256" key="5">
    <source>
        <dbReference type="RuleBase" id="RU003888"/>
    </source>
</evidence>
<dbReference type="Pfam" id="PF00828">
    <property type="entry name" value="Ribosomal_L27A"/>
    <property type="match status" value="1"/>
</dbReference>
<comment type="similarity">
    <text evidence="1 4 5">Belongs to the universal ribosomal protein uL15 family.</text>
</comment>
<dbReference type="HAMAP" id="MF_01341">
    <property type="entry name" value="Ribosomal_uL15"/>
    <property type="match status" value="1"/>
</dbReference>
<proteinExistence type="inferred from homology"/>
<gene>
    <name evidence="4 8" type="primary">rplO</name>
</gene>
<dbReference type="Gene3D" id="3.100.10.10">
    <property type="match status" value="1"/>
</dbReference>
<keyword evidence="2 4" id="KW-0689">Ribosomal protein</keyword>
<dbReference type="InterPro" id="IPR001196">
    <property type="entry name" value="Ribosomal_uL15_CS"/>
</dbReference>
<keyword evidence="4" id="KW-0694">RNA-binding</keyword>
<dbReference type="PROSITE" id="PS00475">
    <property type="entry name" value="RIBOSOMAL_L15"/>
    <property type="match status" value="1"/>
</dbReference>
<dbReference type="GO" id="GO:0006412">
    <property type="term" value="P:translation"/>
    <property type="evidence" value="ECO:0007669"/>
    <property type="project" value="UniProtKB-UniRule"/>
</dbReference>
<evidence type="ECO:0000259" key="7">
    <source>
        <dbReference type="Pfam" id="PF00828"/>
    </source>
</evidence>
<keyword evidence="3 4" id="KW-0687">Ribonucleoprotein</keyword>
<dbReference type="GO" id="GO:0003735">
    <property type="term" value="F:structural constituent of ribosome"/>
    <property type="evidence" value="ECO:0007669"/>
    <property type="project" value="InterPro"/>
</dbReference>
<evidence type="ECO:0000313" key="8">
    <source>
        <dbReference type="EMBL" id="AKQ03450.1"/>
    </source>
</evidence>
<dbReference type="AlphaFoldDB" id="A0A0H4T9L2"/>
<dbReference type="EMBL" id="KT007013">
    <property type="protein sequence ID" value="AKQ03450.1"/>
    <property type="molecule type" value="Genomic_DNA"/>
</dbReference>
<organism evidence="8">
    <name type="scientific">uncultured Nitrospirae bacterium Rifle_16ft_4_minimus_38035</name>
    <dbReference type="NCBI Taxonomy" id="1665130"/>
    <lineage>
        <taxon>Bacteria</taxon>
        <taxon>Pseudomonadati</taxon>
        <taxon>Nitrospirota</taxon>
        <taxon>environmental samples</taxon>
    </lineage>
</organism>